<feature type="compositionally biased region" description="Pro residues" evidence="1">
    <location>
        <begin position="254"/>
        <end position="274"/>
    </location>
</feature>
<feature type="region of interest" description="Disordered" evidence="1">
    <location>
        <begin position="487"/>
        <end position="531"/>
    </location>
</feature>
<feature type="compositionally biased region" description="Basic and acidic residues" evidence="1">
    <location>
        <begin position="146"/>
        <end position="165"/>
    </location>
</feature>
<name>A0A9P8VXP0_9HYPO</name>
<reference evidence="2 3" key="1">
    <citation type="journal article" date="2021" name="Nat. Commun.">
        <title>Genetic determinants of endophytism in the Arabidopsis root mycobiome.</title>
        <authorList>
            <person name="Mesny F."/>
            <person name="Miyauchi S."/>
            <person name="Thiergart T."/>
            <person name="Pickel B."/>
            <person name="Atanasova L."/>
            <person name="Karlsson M."/>
            <person name="Huettel B."/>
            <person name="Barry K.W."/>
            <person name="Haridas S."/>
            <person name="Chen C."/>
            <person name="Bauer D."/>
            <person name="Andreopoulos W."/>
            <person name="Pangilinan J."/>
            <person name="LaButti K."/>
            <person name="Riley R."/>
            <person name="Lipzen A."/>
            <person name="Clum A."/>
            <person name="Drula E."/>
            <person name="Henrissat B."/>
            <person name="Kohler A."/>
            <person name="Grigoriev I.V."/>
            <person name="Martin F.M."/>
            <person name="Hacquard S."/>
        </authorList>
    </citation>
    <scope>NUCLEOTIDE SEQUENCE [LARGE SCALE GENOMIC DNA]</scope>
    <source>
        <strain evidence="2 3">MPI-CAGE-CH-0241</strain>
    </source>
</reference>
<accession>A0A9P8VXP0</accession>
<evidence type="ECO:0000313" key="3">
    <source>
        <dbReference type="Proteomes" id="UP000777438"/>
    </source>
</evidence>
<feature type="compositionally biased region" description="Basic and acidic residues" evidence="1">
    <location>
        <begin position="515"/>
        <end position="531"/>
    </location>
</feature>
<feature type="compositionally biased region" description="Basic residues" evidence="1">
    <location>
        <begin position="133"/>
        <end position="145"/>
    </location>
</feature>
<feature type="region of interest" description="Disordered" evidence="1">
    <location>
        <begin position="75"/>
        <end position="174"/>
    </location>
</feature>
<evidence type="ECO:0000313" key="2">
    <source>
        <dbReference type="EMBL" id="KAH6884089.1"/>
    </source>
</evidence>
<feature type="compositionally biased region" description="Low complexity" evidence="1">
    <location>
        <begin position="78"/>
        <end position="103"/>
    </location>
</feature>
<comment type="caution">
    <text evidence="2">The sequence shown here is derived from an EMBL/GenBank/DDBJ whole genome shotgun (WGS) entry which is preliminary data.</text>
</comment>
<feature type="non-terminal residue" evidence="2">
    <location>
        <position position="1"/>
    </location>
</feature>
<dbReference type="Proteomes" id="UP000777438">
    <property type="component" value="Unassembled WGS sequence"/>
</dbReference>
<protein>
    <submittedName>
        <fullName evidence="2">Uncharacterized protein</fullName>
    </submittedName>
</protein>
<evidence type="ECO:0000256" key="1">
    <source>
        <dbReference type="SAM" id="MobiDB-lite"/>
    </source>
</evidence>
<keyword evidence="3" id="KW-1185">Reference proteome</keyword>
<feature type="region of interest" description="Disordered" evidence="1">
    <location>
        <begin position="192"/>
        <end position="275"/>
    </location>
</feature>
<feature type="compositionally biased region" description="Acidic residues" evidence="1">
    <location>
        <begin position="192"/>
        <end position="206"/>
    </location>
</feature>
<dbReference type="OrthoDB" id="10654610at2759"/>
<feature type="compositionally biased region" description="Polar residues" evidence="1">
    <location>
        <begin position="233"/>
        <end position="251"/>
    </location>
</feature>
<feature type="compositionally biased region" description="Low complexity" evidence="1">
    <location>
        <begin position="114"/>
        <end position="132"/>
    </location>
</feature>
<dbReference type="EMBL" id="JAGPYM010000021">
    <property type="protein sequence ID" value="KAH6884089.1"/>
    <property type="molecule type" value="Genomic_DNA"/>
</dbReference>
<gene>
    <name evidence="2" type="ORF">B0T10DRAFT_579408</name>
</gene>
<sequence>YENPVAHTDFKLQACKSAFRICIVTPVVYGKYNKMPSSSSSKTGYKYKPGSFLDSLAYATASKEVQDAIKAKHGVPYTTSSGSSTRSVSSKSSSLKTNRSESTASRHSKMVRTSSSSGGSSGSRSNSSSSKSSGKRSGKSHHRSSQGRERRETRQPTEPQMDERYLLPAGGLLPVRESGHGFVYEYDPAEFGEEEDDSGCDYDEQHEDPSPYQSHQGEYRKPPPTAAAKTKTDTGSKQTHASSTTPSRYSNLPSLPPAPLPPLPADYLDTPPPSITAAEAHHEHTVSHLWTKIKMRFTGKPEHADIPAARPSSDVVTAPPRSIAATFKDHVARPLTATEAIDCHSHSHSKPRPQSFSVVGARPLRNSDKAERSRITYDPAKDPMYAHIPRTKATHFPGEITISNGHVPRVTVYAVEKGRHISPRDAARTTRDQGDRWADVSAWRGAVRAGSPGEAVDDERTMERKSQYNKGNKNKAGRLSVITAWPEVQGADRYDEGEDGIDRATLGPEDSLSAVEEKKDRESWMRRREVV</sequence>
<proteinExistence type="predicted"/>
<organism evidence="2 3">
    <name type="scientific">Thelonectria olida</name>
    <dbReference type="NCBI Taxonomy" id="1576542"/>
    <lineage>
        <taxon>Eukaryota</taxon>
        <taxon>Fungi</taxon>
        <taxon>Dikarya</taxon>
        <taxon>Ascomycota</taxon>
        <taxon>Pezizomycotina</taxon>
        <taxon>Sordariomycetes</taxon>
        <taxon>Hypocreomycetidae</taxon>
        <taxon>Hypocreales</taxon>
        <taxon>Nectriaceae</taxon>
        <taxon>Thelonectria</taxon>
    </lineage>
</organism>
<feature type="region of interest" description="Disordered" evidence="1">
    <location>
        <begin position="342"/>
        <end position="372"/>
    </location>
</feature>
<dbReference type="AlphaFoldDB" id="A0A9P8VXP0"/>